<evidence type="ECO:0000313" key="6">
    <source>
        <dbReference type="EMBL" id="OSQ47201.1"/>
    </source>
</evidence>
<reference evidence="6 7" key="1">
    <citation type="submission" date="2014-03" db="EMBL/GenBank/DDBJ databases">
        <title>The draft genome sequence of Thalassospira alkalitolerans JCM 18968.</title>
        <authorList>
            <person name="Lai Q."/>
            <person name="Shao Z."/>
        </authorList>
    </citation>
    <scope>NUCLEOTIDE SEQUENCE [LARGE SCALE GENOMIC DNA]</scope>
    <source>
        <strain evidence="6 7">JCM 18968</strain>
    </source>
</reference>
<sequence>MKKIDVLVIGAGAAGLMCAIEAGKRGRSVVVVDHSEKPAEKIRISGGGRCNFTNLHASPENFLSQNKRFCVSALKRYTQYDFLELVNHYNIAWHEKTLGQLFCDDSSFQIIDMLLDECDAADVELRMNTEISNIIKRDDDGFDVTTRTGAQWTCQSLVVACGGLSIPKIGATGFGYQIARQFGIDIVPTRAALVPLTFDPDTRADLGQLSGISVDAIVQCNKKQFREGLLFTHRGLSGPSILQISSYWDEGDAITVNLNPEEDAFDVLKSAKSENPKQAVHNVLSRILPNRLAQMITARHGLDRPIGETGDKALRALATDVNQWSVMPQGSEGYRTAEVTIGGVDTNALSSKTMECRDVPGLYFIGEVVDVTGHLGGFNFQWAWSSGWSAGQVA</sequence>
<dbReference type="Gene3D" id="2.40.30.10">
    <property type="entry name" value="Translation factors"/>
    <property type="match status" value="1"/>
</dbReference>
<dbReference type="PANTHER" id="PTHR42887:SF2">
    <property type="entry name" value="OS12G0638800 PROTEIN"/>
    <property type="match status" value="1"/>
</dbReference>
<evidence type="ECO:0000256" key="2">
    <source>
        <dbReference type="ARBA" id="ARBA00022630"/>
    </source>
</evidence>
<dbReference type="SUPFAM" id="SSF51905">
    <property type="entry name" value="FAD/NAD(P)-binding domain"/>
    <property type="match status" value="1"/>
</dbReference>
<dbReference type="Proteomes" id="UP000193396">
    <property type="component" value="Unassembled WGS sequence"/>
</dbReference>
<dbReference type="PANTHER" id="PTHR42887">
    <property type="entry name" value="OS12G0638800 PROTEIN"/>
    <property type="match status" value="1"/>
</dbReference>
<dbReference type="Pfam" id="PF22780">
    <property type="entry name" value="HI0933_like_1st"/>
    <property type="match status" value="1"/>
</dbReference>
<dbReference type="Gene3D" id="3.50.50.60">
    <property type="entry name" value="FAD/NAD(P)-binding domain"/>
    <property type="match status" value="1"/>
</dbReference>
<evidence type="ECO:0000259" key="5">
    <source>
        <dbReference type="Pfam" id="PF22780"/>
    </source>
</evidence>
<comment type="cofactor">
    <cofactor evidence="1">
        <name>FAD</name>
        <dbReference type="ChEBI" id="CHEBI:57692"/>
    </cofactor>
</comment>
<evidence type="ECO:0000259" key="4">
    <source>
        <dbReference type="Pfam" id="PF03486"/>
    </source>
</evidence>
<dbReference type="SUPFAM" id="SSF160996">
    <property type="entry name" value="HI0933 insert domain-like"/>
    <property type="match status" value="1"/>
</dbReference>
<dbReference type="Pfam" id="PF03486">
    <property type="entry name" value="HI0933_like"/>
    <property type="match status" value="1"/>
</dbReference>
<dbReference type="Gene3D" id="1.10.8.260">
    <property type="entry name" value="HI0933 insert domain-like"/>
    <property type="match status" value="1"/>
</dbReference>
<dbReference type="NCBIfam" id="TIGR00275">
    <property type="entry name" value="aminoacetone oxidase family FAD-binding enzyme"/>
    <property type="match status" value="1"/>
</dbReference>
<dbReference type="RefSeq" id="WP_085619842.1">
    <property type="nucleotide sequence ID" value="NZ_JBLXCG010000020.1"/>
</dbReference>
<dbReference type="InterPro" id="IPR057661">
    <property type="entry name" value="RsdA/BaiN/AoA(So)_Rossmann"/>
</dbReference>
<comment type="caution">
    <text evidence="6">The sequence shown here is derived from an EMBL/GenBank/DDBJ whole genome shotgun (WGS) entry which is preliminary data.</text>
</comment>
<feature type="domain" description="RsdA/BaiN/AoA(So)-like insert" evidence="5">
    <location>
        <begin position="190"/>
        <end position="339"/>
    </location>
</feature>
<protein>
    <submittedName>
        <fullName evidence="6">Membrane protein</fullName>
    </submittedName>
</protein>
<dbReference type="InterPro" id="IPR036188">
    <property type="entry name" value="FAD/NAD-bd_sf"/>
</dbReference>
<feature type="domain" description="RsdA/BaiN/AoA(So)-like Rossmann fold-like" evidence="4">
    <location>
        <begin position="5"/>
        <end position="392"/>
    </location>
</feature>
<dbReference type="AlphaFoldDB" id="A0A1Y2LBK7"/>
<dbReference type="STRING" id="1293890.TALK_14500"/>
<evidence type="ECO:0000256" key="3">
    <source>
        <dbReference type="ARBA" id="ARBA00022827"/>
    </source>
</evidence>
<organism evidence="6 7">
    <name type="scientific">Thalassospira alkalitolerans</name>
    <dbReference type="NCBI Taxonomy" id="1293890"/>
    <lineage>
        <taxon>Bacteria</taxon>
        <taxon>Pseudomonadati</taxon>
        <taxon>Pseudomonadota</taxon>
        <taxon>Alphaproteobacteria</taxon>
        <taxon>Rhodospirillales</taxon>
        <taxon>Thalassospiraceae</taxon>
        <taxon>Thalassospira</taxon>
    </lineage>
</organism>
<evidence type="ECO:0000256" key="1">
    <source>
        <dbReference type="ARBA" id="ARBA00001974"/>
    </source>
</evidence>
<dbReference type="PRINTS" id="PR00411">
    <property type="entry name" value="PNDRDTASEI"/>
</dbReference>
<proteinExistence type="predicted"/>
<dbReference type="PRINTS" id="PR00368">
    <property type="entry name" value="FADPNR"/>
</dbReference>
<keyword evidence="3" id="KW-0274">FAD</keyword>
<dbReference type="InterPro" id="IPR055178">
    <property type="entry name" value="RsdA/BaiN/AoA(So)-like_dom"/>
</dbReference>
<name>A0A1Y2LBK7_9PROT</name>
<dbReference type="InterPro" id="IPR023166">
    <property type="entry name" value="BaiN-like_dom_sf"/>
</dbReference>
<accession>A0A1Y2LBK7</accession>
<keyword evidence="7" id="KW-1185">Reference proteome</keyword>
<evidence type="ECO:0000313" key="7">
    <source>
        <dbReference type="Proteomes" id="UP000193396"/>
    </source>
</evidence>
<dbReference type="InterPro" id="IPR004792">
    <property type="entry name" value="BaiN-like"/>
</dbReference>
<dbReference type="OrthoDB" id="9773233at2"/>
<gene>
    <name evidence="6" type="ORF">TALK_14500</name>
</gene>
<keyword evidence="2" id="KW-0285">Flavoprotein</keyword>
<dbReference type="EMBL" id="JFKB01000009">
    <property type="protein sequence ID" value="OSQ47201.1"/>
    <property type="molecule type" value="Genomic_DNA"/>
</dbReference>